<gene>
    <name evidence="6" type="primary">azoR</name>
    <name evidence="8" type="ORF">OVY01_02590</name>
</gene>
<evidence type="ECO:0000259" key="7">
    <source>
        <dbReference type="Pfam" id="PF02525"/>
    </source>
</evidence>
<dbReference type="SUPFAM" id="SSF52218">
    <property type="entry name" value="Flavoproteins"/>
    <property type="match status" value="1"/>
</dbReference>
<feature type="domain" description="Flavodoxin-like fold" evidence="7">
    <location>
        <begin position="3"/>
        <end position="197"/>
    </location>
</feature>
<comment type="catalytic activity">
    <reaction evidence="6">
        <text>2 a quinone + NADH + H(+) = 2 a 1,4-benzosemiquinone + NAD(+)</text>
        <dbReference type="Rhea" id="RHEA:65952"/>
        <dbReference type="ChEBI" id="CHEBI:15378"/>
        <dbReference type="ChEBI" id="CHEBI:57540"/>
        <dbReference type="ChEBI" id="CHEBI:57945"/>
        <dbReference type="ChEBI" id="CHEBI:132124"/>
        <dbReference type="ChEBI" id="CHEBI:134225"/>
    </reaction>
</comment>
<evidence type="ECO:0000256" key="3">
    <source>
        <dbReference type="ARBA" id="ARBA00023002"/>
    </source>
</evidence>
<keyword evidence="1 6" id="KW-0285">Flavoprotein</keyword>
<feature type="binding site" evidence="6">
    <location>
        <position position="10"/>
    </location>
    <ligand>
        <name>FMN</name>
        <dbReference type="ChEBI" id="CHEBI:58210"/>
    </ligand>
</feature>
<keyword evidence="2 6" id="KW-0288">FMN</keyword>
<proteinExistence type="inferred from homology"/>
<evidence type="ECO:0000256" key="1">
    <source>
        <dbReference type="ARBA" id="ARBA00022630"/>
    </source>
</evidence>
<keyword evidence="9" id="KW-1185">Reference proteome</keyword>
<dbReference type="PANTHER" id="PTHR43741">
    <property type="entry name" value="FMN-DEPENDENT NADH-AZOREDUCTASE 1"/>
    <property type="match status" value="1"/>
</dbReference>
<feature type="binding site" evidence="6">
    <location>
        <begin position="16"/>
        <end position="18"/>
    </location>
    <ligand>
        <name>FMN</name>
        <dbReference type="ChEBI" id="CHEBI:58210"/>
    </ligand>
</feature>
<sequence length="207" mass="22747">MSHLLHVISSPRGQRSASHEVANAFIEAWQAGEAGATLDTLDVWQTPLPEFDGVALGAKYAALEGRERTAEEKQAWDEIGALAARFQKADMIVFSVPMWNFGIPYRLKHLIDVVSQKDLLFSFDERGLQGLLTHTRAVTIAARGAPLGAAIEHQNAYIRSWCEMVGIREHDDVIIEKTLFGPQVDAQARRTARDEAVALAGKMRAGG</sequence>
<comment type="caution">
    <text evidence="6">Lacks conserved residue(s) required for the propagation of feature annotation.</text>
</comment>
<keyword evidence="3 6" id="KW-0560">Oxidoreductase</keyword>
<dbReference type="Pfam" id="PF02525">
    <property type="entry name" value="Flavodoxin_2"/>
    <property type="match status" value="1"/>
</dbReference>
<comment type="cofactor">
    <cofactor evidence="6">
        <name>FMN</name>
        <dbReference type="ChEBI" id="CHEBI:58210"/>
    </cofactor>
    <text evidence="6">Binds 1 FMN per subunit.</text>
</comment>
<evidence type="ECO:0000313" key="9">
    <source>
        <dbReference type="Proteomes" id="UP001082899"/>
    </source>
</evidence>
<dbReference type="Proteomes" id="UP001082899">
    <property type="component" value="Unassembled WGS sequence"/>
</dbReference>
<organism evidence="8 9">
    <name type="scientific">Robbsia betulipollinis</name>
    <dbReference type="NCBI Taxonomy" id="2981849"/>
    <lineage>
        <taxon>Bacteria</taxon>
        <taxon>Pseudomonadati</taxon>
        <taxon>Pseudomonadota</taxon>
        <taxon>Betaproteobacteria</taxon>
        <taxon>Burkholderiales</taxon>
        <taxon>Burkholderiaceae</taxon>
        <taxon>Robbsia</taxon>
    </lineage>
</organism>
<dbReference type="EC" id="1.6.5.-" evidence="6"/>
<dbReference type="InterPro" id="IPR023048">
    <property type="entry name" value="NADH:quinone_OxRdtase_FMN_depd"/>
</dbReference>
<dbReference type="InterPro" id="IPR029039">
    <property type="entry name" value="Flavoprotein-like_sf"/>
</dbReference>
<feature type="binding site" evidence="6">
    <location>
        <begin position="98"/>
        <end position="101"/>
    </location>
    <ligand>
        <name>FMN</name>
        <dbReference type="ChEBI" id="CHEBI:58210"/>
    </ligand>
</feature>
<comment type="function">
    <text evidence="6">Quinone reductase that provides resistance to thiol-specific stress caused by electrophilic quinones.</text>
</comment>
<comment type="caution">
    <text evidence="8">The sequence shown here is derived from an EMBL/GenBank/DDBJ whole genome shotgun (WGS) entry which is preliminary data.</text>
</comment>
<comment type="catalytic activity">
    <reaction evidence="5">
        <text>N,N-dimethyl-1,4-phenylenediamine + anthranilate + 2 NAD(+) = 2-(4-dimethylaminophenyl)diazenylbenzoate + 2 NADH + 2 H(+)</text>
        <dbReference type="Rhea" id="RHEA:55872"/>
        <dbReference type="ChEBI" id="CHEBI:15378"/>
        <dbReference type="ChEBI" id="CHEBI:15783"/>
        <dbReference type="ChEBI" id="CHEBI:16567"/>
        <dbReference type="ChEBI" id="CHEBI:57540"/>
        <dbReference type="ChEBI" id="CHEBI:57945"/>
        <dbReference type="ChEBI" id="CHEBI:71579"/>
        <dbReference type="EC" id="1.7.1.17"/>
    </reaction>
    <physiologicalReaction direction="right-to-left" evidence="5">
        <dbReference type="Rhea" id="RHEA:55874"/>
    </physiologicalReaction>
</comment>
<evidence type="ECO:0000256" key="2">
    <source>
        <dbReference type="ARBA" id="ARBA00022643"/>
    </source>
</evidence>
<dbReference type="Gene3D" id="3.40.50.360">
    <property type="match status" value="1"/>
</dbReference>
<comment type="function">
    <text evidence="6">Also exhibits azoreductase activity. Catalyzes the reductive cleavage of the azo bond in aromatic azo compounds to the corresponding amines.</text>
</comment>
<comment type="similarity">
    <text evidence="6">Belongs to the azoreductase type 1 family.</text>
</comment>
<dbReference type="EMBL" id="JAPMXC010000001">
    <property type="protein sequence ID" value="MCY0386152.1"/>
    <property type="molecule type" value="Genomic_DNA"/>
</dbReference>
<dbReference type="HAMAP" id="MF_01216">
    <property type="entry name" value="Azoreductase_type1"/>
    <property type="match status" value="1"/>
</dbReference>
<evidence type="ECO:0000256" key="4">
    <source>
        <dbReference type="ARBA" id="ARBA00023027"/>
    </source>
</evidence>
<accession>A0ABT3ZIA3</accession>
<dbReference type="InterPro" id="IPR003680">
    <property type="entry name" value="Flavodoxin_fold"/>
</dbReference>
<dbReference type="InterPro" id="IPR050104">
    <property type="entry name" value="FMN-dep_NADH:Q_OxRdtase_AzoR1"/>
</dbReference>
<dbReference type="RefSeq" id="WP_267845417.1">
    <property type="nucleotide sequence ID" value="NZ_JAPMXC010000001.1"/>
</dbReference>
<evidence type="ECO:0000256" key="5">
    <source>
        <dbReference type="ARBA" id="ARBA00048542"/>
    </source>
</evidence>
<reference evidence="8" key="1">
    <citation type="submission" date="2022-11" db="EMBL/GenBank/DDBJ databases">
        <title>Robbsia betulipollinis sp. nov., isolated from pollen of birch (Betula pendula).</title>
        <authorList>
            <person name="Shi H."/>
            <person name="Ambika Manirajan B."/>
            <person name="Ratering S."/>
            <person name="Geissler-Plaum R."/>
            <person name="Schnell S."/>
        </authorList>
    </citation>
    <scope>NUCLEOTIDE SEQUENCE</scope>
    <source>
        <strain evidence="8">Bb-Pol-6</strain>
    </source>
</reference>
<evidence type="ECO:0000256" key="6">
    <source>
        <dbReference type="HAMAP-Rule" id="MF_01216"/>
    </source>
</evidence>
<evidence type="ECO:0000313" key="8">
    <source>
        <dbReference type="EMBL" id="MCY0386152.1"/>
    </source>
</evidence>
<dbReference type="EC" id="1.7.1.17" evidence="6"/>
<keyword evidence="4 6" id="KW-0520">NAD</keyword>
<name>A0ABT3ZIA3_9BURK</name>
<protein>
    <recommendedName>
        <fullName evidence="6">FMN dependent NADH:quinone oxidoreductase</fullName>
        <ecNumber evidence="6">1.6.5.-</ecNumber>
    </recommendedName>
    <alternativeName>
        <fullName evidence="6">Azo-dye reductase</fullName>
    </alternativeName>
    <alternativeName>
        <fullName evidence="6">FMN-dependent NADH-azo compound oxidoreductase</fullName>
    </alternativeName>
    <alternativeName>
        <fullName evidence="6">FMN-dependent NADH-azoreductase</fullName>
        <ecNumber evidence="6">1.7.1.17</ecNumber>
    </alternativeName>
</protein>
<dbReference type="PANTHER" id="PTHR43741:SF4">
    <property type="entry name" value="FMN-DEPENDENT NADH:QUINONE OXIDOREDUCTASE"/>
    <property type="match status" value="1"/>
</dbReference>
<comment type="subunit">
    <text evidence="6">Homodimer.</text>
</comment>